<gene>
    <name evidence="2" type="ORF">DF185_03845</name>
</gene>
<evidence type="ECO:0000256" key="1">
    <source>
        <dbReference type="SAM" id="SignalP"/>
    </source>
</evidence>
<evidence type="ECO:0008006" key="4">
    <source>
        <dbReference type="Google" id="ProtNLM"/>
    </source>
</evidence>
<dbReference type="InterPro" id="IPR030890">
    <property type="entry name" value="LP_HExxH_w_TonB"/>
</dbReference>
<keyword evidence="3" id="KW-1185">Reference proteome</keyword>
<dbReference type="OrthoDB" id="1113652at2"/>
<organism evidence="2 3">
    <name type="scientific">Marinifilum breve</name>
    <dbReference type="NCBI Taxonomy" id="2184082"/>
    <lineage>
        <taxon>Bacteria</taxon>
        <taxon>Pseudomonadati</taxon>
        <taxon>Bacteroidota</taxon>
        <taxon>Bacteroidia</taxon>
        <taxon>Marinilabiliales</taxon>
        <taxon>Marinifilaceae</taxon>
    </lineage>
</organism>
<proteinExistence type="predicted"/>
<dbReference type="NCBIfam" id="TIGR04549">
    <property type="entry name" value="LP_HExxH_w_tonB"/>
    <property type="match status" value="1"/>
</dbReference>
<evidence type="ECO:0000313" key="3">
    <source>
        <dbReference type="Proteomes" id="UP000248079"/>
    </source>
</evidence>
<dbReference type="Gene3D" id="3.40.390.70">
    <property type="match status" value="1"/>
</dbReference>
<sequence length="289" mass="33244">MKFIKYFFLMILAAAFVACDDDENLGESNIVVETQMNEIDQWIFNNLTEPYNIEVKYRWDDTELENKKVLTAAALDKVLPFLKTLKKSWIEPYEELGGETFVKSYIPKLIILVGSRNLNNDGTMVQGTAEGGRKVVLYQINEFDPEYQSSSKSFLKRMLHIMHHEFGHILHQAVMYPDEFKLVTPGGYTSAWMNVSDEQALNEGFITPYSKLDVDENFVETIATILTNSNDEYEAIISRASASGQEILRIKEEIVVKYFADIWNIDMYALQAHIYKVIQEMDLEEVAGE</sequence>
<dbReference type="RefSeq" id="WP_110359381.1">
    <property type="nucleotide sequence ID" value="NZ_QFLI01000001.1"/>
</dbReference>
<dbReference type="PROSITE" id="PS51257">
    <property type="entry name" value="PROKAR_LIPOPROTEIN"/>
    <property type="match status" value="1"/>
</dbReference>
<dbReference type="EMBL" id="QFLI01000001">
    <property type="protein sequence ID" value="PXY03226.1"/>
    <property type="molecule type" value="Genomic_DNA"/>
</dbReference>
<reference evidence="2 3" key="1">
    <citation type="submission" date="2018-05" db="EMBL/GenBank/DDBJ databases">
        <title>Marinifilum breve JC075T sp. nov., a marine bacterium isolated from Yongle Blue Hole in the South China Sea.</title>
        <authorList>
            <person name="Fu T."/>
        </authorList>
    </citation>
    <scope>NUCLEOTIDE SEQUENCE [LARGE SCALE GENOMIC DNA]</scope>
    <source>
        <strain evidence="2 3">JC075</strain>
    </source>
</reference>
<keyword evidence="1" id="KW-0732">Signal</keyword>
<feature type="chain" id="PRO_5015983585" description="Substrate import-associated zinc metallohydrolase lipoprotein" evidence="1">
    <location>
        <begin position="21"/>
        <end position="289"/>
    </location>
</feature>
<accession>A0A2V4A3D5</accession>
<dbReference type="SUPFAM" id="SSF55486">
    <property type="entry name" value="Metalloproteases ('zincins'), catalytic domain"/>
    <property type="match status" value="1"/>
</dbReference>
<feature type="signal peptide" evidence="1">
    <location>
        <begin position="1"/>
        <end position="20"/>
    </location>
</feature>
<comment type="caution">
    <text evidence="2">The sequence shown here is derived from an EMBL/GenBank/DDBJ whole genome shotgun (WGS) entry which is preliminary data.</text>
</comment>
<evidence type="ECO:0000313" key="2">
    <source>
        <dbReference type="EMBL" id="PXY03226.1"/>
    </source>
</evidence>
<dbReference type="Pfam" id="PF15890">
    <property type="entry name" value="Peptidase_Mx1"/>
    <property type="match status" value="1"/>
</dbReference>
<protein>
    <recommendedName>
        <fullName evidence="4">Substrate import-associated zinc metallohydrolase lipoprotein</fullName>
    </recommendedName>
</protein>
<name>A0A2V4A3D5_9BACT</name>
<dbReference type="Proteomes" id="UP000248079">
    <property type="component" value="Unassembled WGS sequence"/>
</dbReference>
<dbReference type="AlphaFoldDB" id="A0A2V4A3D5"/>